<sequence>MNDIIMPLYTPLMPDNTGRLVHKQHFNRNKVTVALRPLSLPGDWPVISKWMNRDLSRSTTHPWQLPVKHLQETLAMMLQCDFAQPFVGIINAQPAFMIEICDGEKQLTEYEAGCFIAERGDHMINIIMSPTVINTRNWLMYAMYTSLHYFFSHEHVQRIVWLLHDREKHFTGLANQCGFIKNSRYNWPGVHVYLYSREKFMRFSDNWQQEIQKQA</sequence>
<dbReference type="SUPFAM" id="SSF55729">
    <property type="entry name" value="Acyl-CoA N-acyltransferases (Nat)"/>
    <property type="match status" value="1"/>
</dbReference>
<reference evidence="2" key="1">
    <citation type="submission" date="2016-04" db="EMBL/GenBank/DDBJ databases">
        <authorList>
            <person name="Chen L."/>
            <person name="Zhuang W."/>
            <person name="Wang G."/>
        </authorList>
    </citation>
    <scope>NUCLEOTIDE SEQUENCE [LARGE SCALE GENOMIC DNA]</scope>
    <source>
        <strain evidence="2">208</strain>
    </source>
</reference>
<evidence type="ECO:0000313" key="2">
    <source>
        <dbReference type="Proteomes" id="UP000192276"/>
    </source>
</evidence>
<dbReference type="InterPro" id="IPR016181">
    <property type="entry name" value="Acyl_CoA_acyltransferase"/>
</dbReference>
<name>A0A1V9FLZ7_9BACT</name>
<dbReference type="STRING" id="550983.A4R26_21390"/>
<dbReference type="OrthoDB" id="658809at2"/>
<proteinExistence type="predicted"/>
<evidence type="ECO:0000313" key="1">
    <source>
        <dbReference type="EMBL" id="OQP59373.1"/>
    </source>
</evidence>
<dbReference type="Pfam" id="PF13523">
    <property type="entry name" value="Acetyltransf_8"/>
    <property type="match status" value="1"/>
</dbReference>
<evidence type="ECO:0008006" key="3">
    <source>
        <dbReference type="Google" id="ProtNLM"/>
    </source>
</evidence>
<dbReference type="AlphaFoldDB" id="A0A1V9FLZ7"/>
<gene>
    <name evidence="1" type="ORF">A4R26_21390</name>
</gene>
<comment type="caution">
    <text evidence="1">The sequence shown here is derived from an EMBL/GenBank/DDBJ whole genome shotgun (WGS) entry which is preliminary data.</text>
</comment>
<dbReference type="Proteomes" id="UP000192276">
    <property type="component" value="Unassembled WGS sequence"/>
</dbReference>
<organism evidence="1 2">
    <name type="scientific">Niastella populi</name>
    <dbReference type="NCBI Taxonomy" id="550983"/>
    <lineage>
        <taxon>Bacteria</taxon>
        <taxon>Pseudomonadati</taxon>
        <taxon>Bacteroidota</taxon>
        <taxon>Chitinophagia</taxon>
        <taxon>Chitinophagales</taxon>
        <taxon>Chitinophagaceae</taxon>
        <taxon>Niastella</taxon>
    </lineage>
</organism>
<dbReference type="RefSeq" id="WP_081164624.1">
    <property type="nucleotide sequence ID" value="NZ_LWBP01000178.1"/>
</dbReference>
<accession>A0A1V9FLZ7</accession>
<keyword evidence="2" id="KW-1185">Reference proteome</keyword>
<protein>
    <recommendedName>
        <fullName evidence="3">N-acetyltransferase domain-containing protein</fullName>
    </recommendedName>
</protein>
<dbReference type="Gene3D" id="3.40.630.30">
    <property type="match status" value="1"/>
</dbReference>
<dbReference type="EMBL" id="LWBP01000178">
    <property type="protein sequence ID" value="OQP59373.1"/>
    <property type="molecule type" value="Genomic_DNA"/>
</dbReference>